<dbReference type="Proteomes" id="UP000054396">
    <property type="component" value="Unassembled WGS sequence"/>
</dbReference>
<dbReference type="InterPro" id="IPR015424">
    <property type="entry name" value="PyrdxlP-dep_Trfase"/>
</dbReference>
<dbReference type="Pfam" id="PF00155">
    <property type="entry name" value="Aminotran_1_2"/>
    <property type="match status" value="1"/>
</dbReference>
<dbReference type="AlphaFoldDB" id="A0A0W7WIW7"/>
<keyword evidence="8 11" id="KW-0663">Pyridoxal phosphate</keyword>
<keyword evidence="6" id="KW-0028">Amino-acid biosynthesis</keyword>
<gene>
    <name evidence="13" type="ORF">AVJ23_13205</name>
</gene>
<evidence type="ECO:0000256" key="2">
    <source>
        <dbReference type="ARBA" id="ARBA00005011"/>
    </source>
</evidence>
<dbReference type="InterPro" id="IPR001917">
    <property type="entry name" value="Aminotrans_II_pyridoxalP_BS"/>
</dbReference>
<dbReference type="RefSeq" id="WP_058862740.1">
    <property type="nucleotide sequence ID" value="NZ_LPXO01000007.1"/>
</dbReference>
<dbReference type="InterPro" id="IPR015422">
    <property type="entry name" value="PyrdxlP-dep_Trfase_small"/>
</dbReference>
<dbReference type="STRING" id="1685382.AVJ23_13205"/>
<dbReference type="NCBIfam" id="NF006014">
    <property type="entry name" value="PRK08153.1"/>
    <property type="match status" value="1"/>
</dbReference>
<keyword evidence="9" id="KW-0368">Histidine biosynthesis</keyword>
<feature type="domain" description="Aminotransferase class I/classII large" evidence="12">
    <location>
        <begin position="37"/>
        <end position="355"/>
    </location>
</feature>
<dbReference type="GO" id="GO:0004400">
    <property type="term" value="F:histidinol-phosphate transaminase activity"/>
    <property type="evidence" value="ECO:0007669"/>
    <property type="project" value="UniProtKB-EC"/>
</dbReference>
<protein>
    <recommendedName>
        <fullName evidence="4">histidinol-phosphate transaminase</fullName>
        <ecNumber evidence="4">2.6.1.9</ecNumber>
    </recommendedName>
</protein>
<proteinExistence type="inferred from homology"/>
<comment type="similarity">
    <text evidence="3">Belongs to the class-II pyridoxal-phosphate-dependent aminotransferase family. Histidinol-phosphate aminotransferase subfamily.</text>
</comment>
<dbReference type="SUPFAM" id="SSF53383">
    <property type="entry name" value="PLP-dependent transferases"/>
    <property type="match status" value="1"/>
</dbReference>
<comment type="cofactor">
    <cofactor evidence="1 11">
        <name>pyridoxal 5'-phosphate</name>
        <dbReference type="ChEBI" id="CHEBI:597326"/>
    </cofactor>
</comment>
<evidence type="ECO:0000259" key="12">
    <source>
        <dbReference type="Pfam" id="PF00155"/>
    </source>
</evidence>
<sequence length="374" mass="40090">MTGPRYPDLIAALPETVPFVGPEVQERQKGARFRARLGANESVFGPSPFAIAAMQDEVAEVWKYADATNYDLKNALAARLRCTPENIVLGSGIDGLLGNTVRLLVEPGDAVVTSDGAYPTFNYHVAGYGGVLHKVPYRNDHEDIAALFAKAAEVDAKIVYLSNPDNPMGSWHSGAAIAAAMEDLPDGTLLVLDEAYVEFAPEGTSPDLPVDDPRLIRMRTFSKGYGMAGARLGYGFGAPRLIRAFDKIRNHFGINRPAQVGALAALQDQEWLDEVLRLVAQSKAEIARIAEANGLRALPSATNFVTVDCGADGDYARAVLAALVAQGVFVRMPFVAPQDRCIRITAGRPEDMAVLEETLPQALAEARDALKGAG</sequence>
<dbReference type="GO" id="GO:0030170">
    <property type="term" value="F:pyridoxal phosphate binding"/>
    <property type="evidence" value="ECO:0007669"/>
    <property type="project" value="InterPro"/>
</dbReference>
<evidence type="ECO:0000256" key="6">
    <source>
        <dbReference type="ARBA" id="ARBA00022605"/>
    </source>
</evidence>
<dbReference type="OrthoDB" id="9809616at2"/>
<dbReference type="InterPro" id="IPR015421">
    <property type="entry name" value="PyrdxlP-dep_Trfase_major"/>
</dbReference>
<evidence type="ECO:0000256" key="11">
    <source>
        <dbReference type="RuleBase" id="RU003693"/>
    </source>
</evidence>
<keyword evidence="7 13" id="KW-0808">Transferase</keyword>
<evidence type="ECO:0000256" key="10">
    <source>
        <dbReference type="ARBA" id="ARBA00047481"/>
    </source>
</evidence>
<dbReference type="CDD" id="cd00609">
    <property type="entry name" value="AAT_like"/>
    <property type="match status" value="1"/>
</dbReference>
<evidence type="ECO:0000256" key="9">
    <source>
        <dbReference type="ARBA" id="ARBA00023102"/>
    </source>
</evidence>
<name>A0A0W7WIW7_9RHOB</name>
<evidence type="ECO:0000256" key="4">
    <source>
        <dbReference type="ARBA" id="ARBA00012748"/>
    </source>
</evidence>
<dbReference type="Gene3D" id="3.40.640.10">
    <property type="entry name" value="Type I PLP-dependent aspartate aminotransferase-like (Major domain)"/>
    <property type="match status" value="1"/>
</dbReference>
<dbReference type="EC" id="2.6.1.9" evidence="4"/>
<comment type="pathway">
    <text evidence="2">Amino-acid biosynthesis; L-histidine biosynthesis; L-histidine from 5-phospho-alpha-D-ribose 1-diphosphate: step 7/9.</text>
</comment>
<dbReference type="PROSITE" id="PS00599">
    <property type="entry name" value="AA_TRANSFER_CLASS_2"/>
    <property type="match status" value="1"/>
</dbReference>
<dbReference type="EMBL" id="LPXO01000007">
    <property type="protein sequence ID" value="KUF10424.1"/>
    <property type="molecule type" value="Genomic_DNA"/>
</dbReference>
<evidence type="ECO:0000256" key="8">
    <source>
        <dbReference type="ARBA" id="ARBA00022898"/>
    </source>
</evidence>
<keyword evidence="14" id="KW-1185">Reference proteome</keyword>
<accession>A0A0W7WIW7</accession>
<evidence type="ECO:0000256" key="3">
    <source>
        <dbReference type="ARBA" id="ARBA00007970"/>
    </source>
</evidence>
<comment type="catalytic activity">
    <reaction evidence="10">
        <text>L-histidinol phosphate + 2-oxoglutarate = 3-(imidazol-4-yl)-2-oxopropyl phosphate + L-glutamate</text>
        <dbReference type="Rhea" id="RHEA:23744"/>
        <dbReference type="ChEBI" id="CHEBI:16810"/>
        <dbReference type="ChEBI" id="CHEBI:29985"/>
        <dbReference type="ChEBI" id="CHEBI:57766"/>
        <dbReference type="ChEBI" id="CHEBI:57980"/>
        <dbReference type="EC" id="2.6.1.9"/>
    </reaction>
</comment>
<evidence type="ECO:0000256" key="5">
    <source>
        <dbReference type="ARBA" id="ARBA00022576"/>
    </source>
</evidence>
<comment type="caution">
    <text evidence="13">The sequence shown here is derived from an EMBL/GenBank/DDBJ whole genome shotgun (WGS) entry which is preliminary data.</text>
</comment>
<organism evidence="13 14">
    <name type="scientific">Pseudoponticoccus marisrubri</name>
    <dbReference type="NCBI Taxonomy" id="1685382"/>
    <lineage>
        <taxon>Bacteria</taxon>
        <taxon>Pseudomonadati</taxon>
        <taxon>Pseudomonadota</taxon>
        <taxon>Alphaproteobacteria</taxon>
        <taxon>Rhodobacterales</taxon>
        <taxon>Roseobacteraceae</taxon>
        <taxon>Pseudoponticoccus</taxon>
    </lineage>
</organism>
<dbReference type="PANTHER" id="PTHR43643:SF6">
    <property type="entry name" value="HISTIDINOL-PHOSPHATE AMINOTRANSFERASE"/>
    <property type="match status" value="1"/>
</dbReference>
<dbReference type="InterPro" id="IPR050106">
    <property type="entry name" value="HistidinolP_aminotransfase"/>
</dbReference>
<evidence type="ECO:0000313" key="14">
    <source>
        <dbReference type="Proteomes" id="UP000054396"/>
    </source>
</evidence>
<evidence type="ECO:0000256" key="7">
    <source>
        <dbReference type="ARBA" id="ARBA00022679"/>
    </source>
</evidence>
<evidence type="ECO:0000256" key="1">
    <source>
        <dbReference type="ARBA" id="ARBA00001933"/>
    </source>
</evidence>
<dbReference type="Gene3D" id="3.90.1150.10">
    <property type="entry name" value="Aspartate Aminotransferase, domain 1"/>
    <property type="match status" value="1"/>
</dbReference>
<evidence type="ECO:0000313" key="13">
    <source>
        <dbReference type="EMBL" id="KUF10424.1"/>
    </source>
</evidence>
<keyword evidence="5 13" id="KW-0032">Aminotransferase</keyword>
<reference evidence="13 14" key="1">
    <citation type="submission" date="2015-12" db="EMBL/GenBank/DDBJ databases">
        <authorList>
            <person name="Shamseldin A."/>
            <person name="Moawad H."/>
            <person name="Abd El-Rahim W.M."/>
            <person name="Sadowsky M.J."/>
        </authorList>
    </citation>
    <scope>NUCLEOTIDE SEQUENCE [LARGE SCALE GENOMIC DNA]</scope>
    <source>
        <strain evidence="13 14">SJ5A-1</strain>
    </source>
</reference>
<dbReference type="GO" id="GO:0000105">
    <property type="term" value="P:L-histidine biosynthetic process"/>
    <property type="evidence" value="ECO:0007669"/>
    <property type="project" value="UniProtKB-KW"/>
</dbReference>
<dbReference type="PANTHER" id="PTHR43643">
    <property type="entry name" value="HISTIDINOL-PHOSPHATE AMINOTRANSFERASE 2"/>
    <property type="match status" value="1"/>
</dbReference>
<dbReference type="InterPro" id="IPR004839">
    <property type="entry name" value="Aminotransferase_I/II_large"/>
</dbReference>